<dbReference type="PANTHER" id="PTHR33408">
    <property type="entry name" value="TRANSPOSASE"/>
    <property type="match status" value="1"/>
</dbReference>
<keyword evidence="4" id="KW-1185">Reference proteome</keyword>
<evidence type="ECO:0000259" key="1">
    <source>
        <dbReference type="Pfam" id="PF01609"/>
    </source>
</evidence>
<dbReference type="Pfam" id="PF05598">
    <property type="entry name" value="DUF772"/>
    <property type="match status" value="1"/>
</dbReference>
<sequence>MLLDFTFSFEKDIAHDDICRTIIEIMEGIHIGRYVDFKNRNTHGYDGVMMFKLLILSFALFGYTSTRELERLCKTDIRFMFISQCQTPSHMAFERFIKDDLTMPIEDIFYDINKYIESHISINTDALCIDGTKYEANANKNTFIWRKNTIRNRTKRWRKTLLCIQRINSYFKGMNINVHYSLLKEPSIDYLLTIADKVELYMKNQNIQFVYGKGKRKSDIQRIYDELKENAIKLWEYSIHLDMLQGKNSCSKTDPDATFMHMKYDYYNHTNIFKPGYNIQIGVSDGIIRNIYVSSDGNDLKAYIPFMEKYKQAYGELPHKTPADAGYGSYDNYSYCKENGIELYMKYSGYYKEREKATQKNQFKLIHFKRDEKNQFVCPAGHTFELDKETIDTRGIYQKKNRMLVNHHCQD</sequence>
<feature type="non-terminal residue" evidence="3">
    <location>
        <position position="411"/>
    </location>
</feature>
<dbReference type="GO" id="GO:0006313">
    <property type="term" value="P:DNA transposition"/>
    <property type="evidence" value="ECO:0007669"/>
    <property type="project" value="InterPro"/>
</dbReference>
<dbReference type="GO" id="GO:0004803">
    <property type="term" value="F:transposase activity"/>
    <property type="evidence" value="ECO:0007669"/>
    <property type="project" value="InterPro"/>
</dbReference>
<dbReference type="GO" id="GO:0003677">
    <property type="term" value="F:DNA binding"/>
    <property type="evidence" value="ECO:0007669"/>
    <property type="project" value="InterPro"/>
</dbReference>
<organism evidence="3 4">
    <name type="scientific">Longibaculum muris</name>
    <dbReference type="NCBI Taxonomy" id="1796628"/>
    <lineage>
        <taxon>Bacteria</taxon>
        <taxon>Bacillati</taxon>
        <taxon>Bacillota</taxon>
        <taxon>Erysipelotrichia</taxon>
        <taxon>Erysipelotrichales</taxon>
        <taxon>Coprobacillaceae</taxon>
        <taxon>Longibaculum</taxon>
    </lineage>
</organism>
<comment type="caution">
    <text evidence="3">The sequence shown here is derived from an EMBL/GenBank/DDBJ whole genome shotgun (WGS) entry which is preliminary data.</text>
</comment>
<dbReference type="InterPro" id="IPR002559">
    <property type="entry name" value="Transposase_11"/>
</dbReference>
<evidence type="ECO:0000313" key="4">
    <source>
        <dbReference type="Proteomes" id="UP000295515"/>
    </source>
</evidence>
<protein>
    <submittedName>
        <fullName evidence="3">Transposase</fullName>
    </submittedName>
</protein>
<accession>A0A4R3YDC0</accession>
<evidence type="ECO:0000313" key="3">
    <source>
        <dbReference type="EMBL" id="TCV90036.1"/>
    </source>
</evidence>
<feature type="domain" description="Transposase IS4-like" evidence="1">
    <location>
        <begin position="256"/>
        <end position="372"/>
    </location>
</feature>
<dbReference type="Proteomes" id="UP000295515">
    <property type="component" value="Unassembled WGS sequence"/>
</dbReference>
<dbReference type="InterPro" id="IPR008490">
    <property type="entry name" value="Transposase_InsH_N"/>
</dbReference>
<name>A0A4R3YDC0_9FIRM</name>
<dbReference type="AlphaFoldDB" id="A0A4R3YDC0"/>
<dbReference type="EMBL" id="SMCQ01000048">
    <property type="protein sequence ID" value="TCV90036.1"/>
    <property type="molecule type" value="Genomic_DNA"/>
</dbReference>
<reference evidence="3 4" key="1">
    <citation type="submission" date="2019-03" db="EMBL/GenBank/DDBJ databases">
        <title>Genomic Encyclopedia of Type Strains, Phase IV (KMG-IV): sequencing the most valuable type-strain genomes for metagenomic binning, comparative biology and taxonomic classification.</title>
        <authorList>
            <person name="Goeker M."/>
        </authorList>
    </citation>
    <scope>NUCLEOTIDE SEQUENCE [LARGE SCALE GENOMIC DNA]</scope>
    <source>
        <strain evidence="3 4">DSM 29487</strain>
    </source>
</reference>
<dbReference type="PANTHER" id="PTHR33408:SF2">
    <property type="entry name" value="TRANSPOSASE DDE DOMAIN-CONTAINING PROTEIN"/>
    <property type="match status" value="1"/>
</dbReference>
<evidence type="ECO:0000259" key="2">
    <source>
        <dbReference type="Pfam" id="PF05598"/>
    </source>
</evidence>
<proteinExistence type="predicted"/>
<dbReference type="Pfam" id="PF01609">
    <property type="entry name" value="DDE_Tnp_1"/>
    <property type="match status" value="1"/>
</dbReference>
<gene>
    <name evidence="3" type="ORF">EDD60_1483</name>
</gene>
<feature type="domain" description="Transposase InsH N-terminal" evidence="2">
    <location>
        <begin position="9"/>
        <end position="98"/>
    </location>
</feature>